<accession>A0ABV7WLK3</accession>
<reference evidence="2" key="1">
    <citation type="journal article" date="2019" name="Int. J. Syst. Evol. Microbiol.">
        <title>The Global Catalogue of Microorganisms (GCM) 10K type strain sequencing project: providing services to taxonomists for standard genome sequencing and annotation.</title>
        <authorList>
            <consortium name="The Broad Institute Genomics Platform"/>
            <consortium name="The Broad Institute Genome Sequencing Center for Infectious Disease"/>
            <person name="Wu L."/>
            <person name="Ma J."/>
        </authorList>
    </citation>
    <scope>NUCLEOTIDE SEQUENCE [LARGE SCALE GENOMIC DNA]</scope>
    <source>
        <strain evidence="2">NCAIM B.02333</strain>
    </source>
</reference>
<gene>
    <name evidence="1" type="ORF">ACFOLH_16870</name>
</gene>
<dbReference type="Proteomes" id="UP001595685">
    <property type="component" value="Unassembled WGS sequence"/>
</dbReference>
<name>A0ABV7WLK3_9MICO</name>
<sequence>MIVLTADQRGSRSGSDLVGDGLALLGRVVPDPLRGFERTAGDELQGVPGDAVRAVAALEALVADGRWSVGLGVGPVELPLPASTRAGRGPAYTAAREAVETAKERHHHVCLVPGGLPDDAAATVRDADAVLALALTVALRWSEEAREAIALVRGGSTQTDAARTLGVTRQAVGQRLGAALFRQHSEAVAVVVRLLEQADAASSRAGQDLGDRAPSPRRAG</sequence>
<proteinExistence type="predicted"/>
<evidence type="ECO:0000313" key="1">
    <source>
        <dbReference type="EMBL" id="MFC3690023.1"/>
    </source>
</evidence>
<dbReference type="RefSeq" id="WP_340294143.1">
    <property type="nucleotide sequence ID" value="NZ_JBBEOI010000141.1"/>
</dbReference>
<evidence type="ECO:0008006" key="3">
    <source>
        <dbReference type="Google" id="ProtNLM"/>
    </source>
</evidence>
<keyword evidence="2" id="KW-1185">Reference proteome</keyword>
<evidence type="ECO:0000313" key="2">
    <source>
        <dbReference type="Proteomes" id="UP001595685"/>
    </source>
</evidence>
<organism evidence="1 2">
    <name type="scientific">Aquipuribacter hungaricus</name>
    <dbReference type="NCBI Taxonomy" id="545624"/>
    <lineage>
        <taxon>Bacteria</taxon>
        <taxon>Bacillati</taxon>
        <taxon>Actinomycetota</taxon>
        <taxon>Actinomycetes</taxon>
        <taxon>Micrococcales</taxon>
        <taxon>Intrasporangiaceae</taxon>
        <taxon>Aquipuribacter</taxon>
    </lineage>
</organism>
<protein>
    <recommendedName>
        <fullName evidence="3">DNA-binding protein</fullName>
    </recommendedName>
</protein>
<comment type="caution">
    <text evidence="1">The sequence shown here is derived from an EMBL/GenBank/DDBJ whole genome shotgun (WGS) entry which is preliminary data.</text>
</comment>
<dbReference type="EMBL" id="JBHRWW010000015">
    <property type="protein sequence ID" value="MFC3690023.1"/>
    <property type="molecule type" value="Genomic_DNA"/>
</dbReference>